<evidence type="ECO:0000256" key="9">
    <source>
        <dbReference type="SAM" id="Phobius"/>
    </source>
</evidence>
<dbReference type="InterPro" id="IPR003594">
    <property type="entry name" value="HATPase_dom"/>
</dbReference>
<dbReference type="Pfam" id="PF02518">
    <property type="entry name" value="HATPase_c"/>
    <property type="match status" value="1"/>
</dbReference>
<evidence type="ECO:0000259" key="10">
    <source>
        <dbReference type="PROSITE" id="PS50109"/>
    </source>
</evidence>
<evidence type="ECO:0000256" key="6">
    <source>
        <dbReference type="ARBA" id="ARBA00022777"/>
    </source>
</evidence>
<organism evidence="11 12">
    <name type="scientific">Desulfosarcina alkanivorans</name>
    <dbReference type="NCBI Taxonomy" id="571177"/>
    <lineage>
        <taxon>Bacteria</taxon>
        <taxon>Pseudomonadati</taxon>
        <taxon>Thermodesulfobacteriota</taxon>
        <taxon>Desulfobacteria</taxon>
        <taxon>Desulfobacterales</taxon>
        <taxon>Desulfosarcinaceae</taxon>
        <taxon>Desulfosarcina</taxon>
    </lineage>
</organism>
<dbReference type="GO" id="GO:0005524">
    <property type="term" value="F:ATP binding"/>
    <property type="evidence" value="ECO:0007669"/>
    <property type="project" value="UniProtKB-KW"/>
</dbReference>
<dbReference type="SUPFAM" id="SSF55874">
    <property type="entry name" value="ATPase domain of HSP90 chaperone/DNA topoisomerase II/histidine kinase"/>
    <property type="match status" value="1"/>
</dbReference>
<proteinExistence type="predicted"/>
<dbReference type="InterPro" id="IPR004358">
    <property type="entry name" value="Sig_transdc_His_kin-like_C"/>
</dbReference>
<keyword evidence="9" id="KW-1133">Transmembrane helix</keyword>
<feature type="transmembrane region" description="Helical" evidence="9">
    <location>
        <begin position="133"/>
        <end position="153"/>
    </location>
</feature>
<evidence type="ECO:0000256" key="8">
    <source>
        <dbReference type="ARBA" id="ARBA00023012"/>
    </source>
</evidence>
<sequence length="439" mass="48313">MSDVLPNYPIDRDTVNRKLKWLMSIRLLFALLLMGSTIAYQIGNQVYTFEAPVTFLYGLSGTILFLSAVYGVLQPTVKRHQLLFIYGQITIDALCISLIVFVTGGYASVFSFLYIVVVIYSSVFVFRRGSLLVALFCSVQFAVLLILELNGTIDPAGFGGTIAGATPTGIQVFQKSAILTAACFSVAFLSGYLSDQERRSKVELAAMEAHLDRVQNLAQIGEMAAGLAHEIKNPLASLSGAIQILKGEMENDRDNMRLMHIVLRETDRLSSLVNNFLTFARPVAGQSQFVNLGDALNEIVTLFEKDDSVDQRVKTDLDIASDAIIEIDPLQLHQVVWNLLLNAAESISGEGTIRISIQKHNNDRVKVEIADDGYGMDAQTIKSIFNPFFTTKPKGSGLGLSIVYRILETYDCRMDVQSKPGAGSIFSMYFKMIDPATIA</sequence>
<dbReference type="RefSeq" id="WP_155314836.1">
    <property type="nucleotide sequence ID" value="NZ_AP021874.1"/>
</dbReference>
<keyword evidence="8" id="KW-0902">Two-component regulatory system</keyword>
<feature type="transmembrane region" description="Helical" evidence="9">
    <location>
        <begin position="21"/>
        <end position="42"/>
    </location>
</feature>
<dbReference type="CDD" id="cd00082">
    <property type="entry name" value="HisKA"/>
    <property type="match status" value="1"/>
</dbReference>
<keyword evidence="4" id="KW-0808">Transferase</keyword>
<evidence type="ECO:0000256" key="5">
    <source>
        <dbReference type="ARBA" id="ARBA00022741"/>
    </source>
</evidence>
<dbReference type="EMBL" id="AP021874">
    <property type="protein sequence ID" value="BBO66475.1"/>
    <property type="molecule type" value="Genomic_DNA"/>
</dbReference>
<evidence type="ECO:0000256" key="3">
    <source>
        <dbReference type="ARBA" id="ARBA00022553"/>
    </source>
</evidence>
<dbReference type="PRINTS" id="PR00344">
    <property type="entry name" value="BCTRLSENSOR"/>
</dbReference>
<keyword evidence="12" id="KW-1185">Reference proteome</keyword>
<evidence type="ECO:0000256" key="1">
    <source>
        <dbReference type="ARBA" id="ARBA00000085"/>
    </source>
</evidence>
<dbReference type="OrthoDB" id="9773941at2"/>
<name>A0A5K7YDG2_9BACT</name>
<accession>A0A5K7YDG2</accession>
<dbReference type="AlphaFoldDB" id="A0A5K7YDG2"/>
<keyword evidence="5" id="KW-0547">Nucleotide-binding</keyword>
<keyword evidence="6" id="KW-0418">Kinase</keyword>
<reference evidence="11 12" key="1">
    <citation type="submission" date="2019-11" db="EMBL/GenBank/DDBJ databases">
        <title>Comparative genomics of hydrocarbon-degrading Desulfosarcina strains.</title>
        <authorList>
            <person name="Watanabe M."/>
            <person name="Kojima H."/>
            <person name="Fukui M."/>
        </authorList>
    </citation>
    <scope>NUCLEOTIDE SEQUENCE [LARGE SCALE GENOMIC DNA]</scope>
    <source>
        <strain evidence="11 12">PL12</strain>
    </source>
</reference>
<evidence type="ECO:0000313" key="11">
    <source>
        <dbReference type="EMBL" id="BBO66475.1"/>
    </source>
</evidence>
<dbReference type="PANTHER" id="PTHR43065:SF10">
    <property type="entry name" value="PEROXIDE STRESS-ACTIVATED HISTIDINE KINASE MAK3"/>
    <property type="match status" value="1"/>
</dbReference>
<dbReference type="Pfam" id="PF00512">
    <property type="entry name" value="HisKA"/>
    <property type="match status" value="1"/>
</dbReference>
<gene>
    <name evidence="11" type="ORF">DSCA_04050</name>
</gene>
<dbReference type="InterPro" id="IPR005467">
    <property type="entry name" value="His_kinase_dom"/>
</dbReference>
<dbReference type="Gene3D" id="3.30.565.10">
    <property type="entry name" value="Histidine kinase-like ATPase, C-terminal domain"/>
    <property type="match status" value="1"/>
</dbReference>
<evidence type="ECO:0000256" key="7">
    <source>
        <dbReference type="ARBA" id="ARBA00022840"/>
    </source>
</evidence>
<dbReference type="Gene3D" id="1.10.287.130">
    <property type="match status" value="1"/>
</dbReference>
<evidence type="ECO:0000313" key="12">
    <source>
        <dbReference type="Proteomes" id="UP000427906"/>
    </source>
</evidence>
<feature type="transmembrane region" description="Helical" evidence="9">
    <location>
        <begin position="108"/>
        <end position="126"/>
    </location>
</feature>
<comment type="catalytic activity">
    <reaction evidence="1">
        <text>ATP + protein L-histidine = ADP + protein N-phospho-L-histidine.</text>
        <dbReference type="EC" id="2.7.13.3"/>
    </reaction>
</comment>
<feature type="domain" description="Histidine kinase" evidence="10">
    <location>
        <begin position="226"/>
        <end position="434"/>
    </location>
</feature>
<dbReference type="InterPro" id="IPR003661">
    <property type="entry name" value="HisK_dim/P_dom"/>
</dbReference>
<dbReference type="InterPro" id="IPR036890">
    <property type="entry name" value="HATPase_C_sf"/>
</dbReference>
<keyword evidence="9" id="KW-0812">Transmembrane</keyword>
<feature type="transmembrane region" description="Helical" evidence="9">
    <location>
        <begin position="82"/>
        <end position="102"/>
    </location>
</feature>
<keyword evidence="9" id="KW-0472">Membrane</keyword>
<keyword evidence="7" id="KW-0067">ATP-binding</keyword>
<protein>
    <recommendedName>
        <fullName evidence="2">histidine kinase</fullName>
        <ecNumber evidence="2">2.7.13.3</ecNumber>
    </recommendedName>
</protein>
<dbReference type="PROSITE" id="PS50109">
    <property type="entry name" value="HIS_KIN"/>
    <property type="match status" value="1"/>
</dbReference>
<dbReference type="SMART" id="SM00388">
    <property type="entry name" value="HisKA"/>
    <property type="match status" value="1"/>
</dbReference>
<dbReference type="SUPFAM" id="SSF47384">
    <property type="entry name" value="Homodimeric domain of signal transducing histidine kinase"/>
    <property type="match status" value="1"/>
</dbReference>
<dbReference type="PANTHER" id="PTHR43065">
    <property type="entry name" value="SENSOR HISTIDINE KINASE"/>
    <property type="match status" value="1"/>
</dbReference>
<keyword evidence="3" id="KW-0597">Phosphoprotein</keyword>
<feature type="transmembrane region" description="Helical" evidence="9">
    <location>
        <begin position="54"/>
        <end position="73"/>
    </location>
</feature>
<dbReference type="KEGG" id="dalk:DSCA_04050"/>
<dbReference type="EC" id="2.7.13.3" evidence="2"/>
<dbReference type="GO" id="GO:0000155">
    <property type="term" value="F:phosphorelay sensor kinase activity"/>
    <property type="evidence" value="ECO:0007669"/>
    <property type="project" value="InterPro"/>
</dbReference>
<dbReference type="Proteomes" id="UP000427906">
    <property type="component" value="Chromosome"/>
</dbReference>
<dbReference type="Pfam" id="PF25323">
    <property type="entry name" value="6TM_PilS"/>
    <property type="match status" value="1"/>
</dbReference>
<dbReference type="SMART" id="SM00387">
    <property type="entry name" value="HATPase_c"/>
    <property type="match status" value="1"/>
</dbReference>
<evidence type="ECO:0000256" key="4">
    <source>
        <dbReference type="ARBA" id="ARBA00022679"/>
    </source>
</evidence>
<dbReference type="InterPro" id="IPR036097">
    <property type="entry name" value="HisK_dim/P_sf"/>
</dbReference>
<evidence type="ECO:0000256" key="2">
    <source>
        <dbReference type="ARBA" id="ARBA00012438"/>
    </source>
</evidence>